<evidence type="ECO:0000259" key="3">
    <source>
        <dbReference type="Pfam" id="PF00496"/>
    </source>
</evidence>
<dbReference type="Pfam" id="PF00496">
    <property type="entry name" value="SBP_bac_5"/>
    <property type="match status" value="1"/>
</dbReference>
<dbReference type="GO" id="GO:0043190">
    <property type="term" value="C:ATP-binding cassette (ABC) transporter complex"/>
    <property type="evidence" value="ECO:0007669"/>
    <property type="project" value="InterPro"/>
</dbReference>
<dbReference type="Proteomes" id="UP000562395">
    <property type="component" value="Unassembled WGS sequence"/>
</dbReference>
<reference evidence="4 5" key="1">
    <citation type="submission" date="2020-08" db="EMBL/GenBank/DDBJ databases">
        <title>Genomic Encyclopedia of Type Strains, Phase IV (KMG-IV): sequencing the most valuable type-strain genomes for metagenomic binning, comparative biology and taxonomic classification.</title>
        <authorList>
            <person name="Goeker M."/>
        </authorList>
    </citation>
    <scope>NUCLEOTIDE SEQUENCE [LARGE SCALE GENOMIC DNA]</scope>
    <source>
        <strain evidence="4 5">DSM 14552</strain>
    </source>
</reference>
<dbReference type="PANTHER" id="PTHR30290">
    <property type="entry name" value="PERIPLASMIC BINDING COMPONENT OF ABC TRANSPORTER"/>
    <property type="match status" value="1"/>
</dbReference>
<evidence type="ECO:0000256" key="1">
    <source>
        <dbReference type="ARBA" id="ARBA00004418"/>
    </source>
</evidence>
<dbReference type="Gene3D" id="3.40.190.10">
    <property type="entry name" value="Periplasmic binding protein-like II"/>
    <property type="match status" value="1"/>
</dbReference>
<feature type="domain" description="Solute-binding protein family 5" evidence="3">
    <location>
        <begin position="84"/>
        <end position="427"/>
    </location>
</feature>
<dbReference type="CDD" id="cd08503">
    <property type="entry name" value="PBP2_NikA_DppA_OppA_like_17"/>
    <property type="match status" value="1"/>
</dbReference>
<evidence type="ECO:0000313" key="5">
    <source>
        <dbReference type="Proteomes" id="UP000562395"/>
    </source>
</evidence>
<dbReference type="EMBL" id="JACICY010000007">
    <property type="protein sequence ID" value="MBB3861557.1"/>
    <property type="molecule type" value="Genomic_DNA"/>
</dbReference>
<dbReference type="PIRSF" id="PIRSF002741">
    <property type="entry name" value="MppA"/>
    <property type="match status" value="1"/>
</dbReference>
<protein>
    <submittedName>
        <fullName evidence="4">Peptide/nickel transport system substrate-binding protein</fullName>
    </submittedName>
</protein>
<dbReference type="GO" id="GO:1904680">
    <property type="term" value="F:peptide transmembrane transporter activity"/>
    <property type="evidence" value="ECO:0007669"/>
    <property type="project" value="TreeGrafter"/>
</dbReference>
<proteinExistence type="inferred from homology"/>
<dbReference type="Gene3D" id="3.10.105.10">
    <property type="entry name" value="Dipeptide-binding Protein, Domain 3"/>
    <property type="match status" value="1"/>
</dbReference>
<comment type="subcellular location">
    <subcellularLocation>
        <location evidence="1">Periplasm</location>
    </subcellularLocation>
</comment>
<organism evidence="4 5">
    <name type="scientific">Novosphingobium hassiacum</name>
    <dbReference type="NCBI Taxonomy" id="173676"/>
    <lineage>
        <taxon>Bacteria</taxon>
        <taxon>Pseudomonadati</taxon>
        <taxon>Pseudomonadota</taxon>
        <taxon>Alphaproteobacteria</taxon>
        <taxon>Sphingomonadales</taxon>
        <taxon>Sphingomonadaceae</taxon>
        <taxon>Novosphingobium</taxon>
    </lineage>
</organism>
<dbReference type="AlphaFoldDB" id="A0A7W6EWP2"/>
<gene>
    <name evidence="4" type="ORF">GGQ88_002845</name>
</gene>
<comment type="similarity">
    <text evidence="2">Belongs to the bacterial solute-binding protein 5 family.</text>
</comment>
<sequence length="512" mass="56303">MVDLSSTALSRRGLLGGLASGLVLAPADRLIGKPRTGGRIRVASIASSTADTLDPAKGNLSTDYLRHYLLYSGLTQYDSQVRGQPALAVSMETRDNVVWTIKLRSGVHFHNGKAFGADDVVYSLMRHRDAAVGSKVAAIAEQFASARANGKLEVELRLTGPNPDLPIILAAPQFLIVENGRRDFSVANGTGPFVLHAFSPGIRTVVRRNPNFWKPGKPYLDEIEVIAIPDELSRVNALLSGDVQMINAVSPGSVKRVRASSGHAIMETKSGLFTDLVMRRDHPVTGHPDFVLAMKYLMDRELIKRALFRGFATIGNDQPISPLDPYFNPDIPQRQFDPDRARFLLKRAGLLGTRLPVYVSPAANLSVDMGSILQEHAAQIGLKLAVNRVPSDGYWSTHWMKHPLTFGNVNPRPTADMMFSLFFQSKATANESGWNSPQFDKMLIEARQATDPARRKAIYGDMQWLVHNHGGVGVPVFISLLDGYDRRLRGLFPIPLGGFMGYTFGEHVWLDA</sequence>
<dbReference type="GO" id="GO:0015833">
    <property type="term" value="P:peptide transport"/>
    <property type="evidence" value="ECO:0007669"/>
    <property type="project" value="TreeGrafter"/>
</dbReference>
<dbReference type="InterPro" id="IPR030678">
    <property type="entry name" value="Peptide/Ni-bd"/>
</dbReference>
<dbReference type="InterPro" id="IPR039424">
    <property type="entry name" value="SBP_5"/>
</dbReference>
<keyword evidence="5" id="KW-1185">Reference proteome</keyword>
<evidence type="ECO:0000313" key="4">
    <source>
        <dbReference type="EMBL" id="MBB3861557.1"/>
    </source>
</evidence>
<evidence type="ECO:0000256" key="2">
    <source>
        <dbReference type="ARBA" id="ARBA00005695"/>
    </source>
</evidence>
<dbReference type="InterPro" id="IPR000914">
    <property type="entry name" value="SBP_5_dom"/>
</dbReference>
<accession>A0A7W6EWP2</accession>
<dbReference type="GO" id="GO:0030288">
    <property type="term" value="C:outer membrane-bounded periplasmic space"/>
    <property type="evidence" value="ECO:0007669"/>
    <property type="project" value="UniProtKB-ARBA"/>
</dbReference>
<dbReference type="RefSeq" id="WP_183614069.1">
    <property type="nucleotide sequence ID" value="NZ_JACICY010000007.1"/>
</dbReference>
<name>A0A7W6EWP2_9SPHN</name>
<dbReference type="SUPFAM" id="SSF53850">
    <property type="entry name" value="Periplasmic binding protein-like II"/>
    <property type="match status" value="1"/>
</dbReference>
<comment type="caution">
    <text evidence="4">The sequence shown here is derived from an EMBL/GenBank/DDBJ whole genome shotgun (WGS) entry which is preliminary data.</text>
</comment>